<evidence type="ECO:0000313" key="3">
    <source>
        <dbReference type="EMBL" id="RWZ58458.1"/>
    </source>
</evidence>
<sequence length="547" mass="57909">MSSSAAARPRPSTEPVMKIRAMASSFRFSHATRRHRRRCHSPGACLRAAPPAATRRSHTGTNQVLHRLASAGRSVGGVVFTVPMGEHETQLRVAIAHAVDELAAPLDAFVPARLSGDDYLVLVREIESLGRVVDALRLRVAADAAGRSGGPIDTFGELGHKTAEDGLAKMTGVSVVTAKARIRVGAALTPTISLSGSVIAPAHRHIAAAVAAGSLGVEAAGLLIRELDSVAGRVSADVLDEAERGLVLLAAGEDTHPPLRVDLVRGQAALFIARIDPDGARPKEERARKRRKLHFGRETPDGLIPLTGYLMGEVGAGLKRLIDAHLRSPSFTDPDADPTADPTADPDAAFRDPSDIRDIDQKRHDIFASIINAAARMAGAPELGGAAPAVIVTVTAADLDDPNGVGFIDGLNTPVPVATIERLIDTGGFQLETFGANGRILSLSSVQRCFNATQRRAITGRDGGCIIPDCSIPAGWCEVHHVIPYRDGGVTHTDNGVLLCWGHHQNIDTGPWRITMPNSIPHVRGPGHHEWTHVTKARTRPPLPATG</sequence>
<keyword evidence="3" id="KW-0378">Hydrolase</keyword>
<dbReference type="Gene3D" id="1.10.30.50">
    <property type="match status" value="1"/>
</dbReference>
<reference evidence="3 4" key="1">
    <citation type="submission" date="2018-12" db="EMBL/GenBank/DDBJ databases">
        <authorList>
            <person name="Li F."/>
        </authorList>
    </citation>
    <scope>NUCLEOTIDE SEQUENCE [LARGE SCALE GENOMIC DNA]</scope>
    <source>
        <strain evidence="3 4">8H24J-4-2</strain>
    </source>
</reference>
<protein>
    <submittedName>
        <fullName evidence="3">HNH endonuclease</fullName>
    </submittedName>
</protein>
<feature type="region of interest" description="Disordered" evidence="1">
    <location>
        <begin position="329"/>
        <end position="353"/>
    </location>
</feature>
<dbReference type="OrthoDB" id="5177627at2"/>
<dbReference type="GO" id="GO:0004519">
    <property type="term" value="F:endonuclease activity"/>
    <property type="evidence" value="ECO:0007669"/>
    <property type="project" value="UniProtKB-KW"/>
</dbReference>
<feature type="compositionally biased region" description="Low complexity" evidence="1">
    <location>
        <begin position="337"/>
        <end position="347"/>
    </location>
</feature>
<keyword evidence="3" id="KW-0540">Nuclease</keyword>
<feature type="domain" description="HNH nuclease" evidence="2">
    <location>
        <begin position="453"/>
        <end position="505"/>
    </location>
</feature>
<organism evidence="3 4">
    <name type="scientific">Labedella populi</name>
    <dbReference type="NCBI Taxonomy" id="2498850"/>
    <lineage>
        <taxon>Bacteria</taxon>
        <taxon>Bacillati</taxon>
        <taxon>Actinomycetota</taxon>
        <taxon>Actinomycetes</taxon>
        <taxon>Micrococcales</taxon>
        <taxon>Microbacteriaceae</taxon>
        <taxon>Labedella</taxon>
    </lineage>
</organism>
<keyword evidence="3" id="KW-0255">Endonuclease</keyword>
<feature type="region of interest" description="Disordered" evidence="1">
    <location>
        <begin position="525"/>
        <end position="547"/>
    </location>
</feature>
<accession>A0A3S4BX39</accession>
<proteinExistence type="predicted"/>
<evidence type="ECO:0000313" key="4">
    <source>
        <dbReference type="Proteomes" id="UP000288603"/>
    </source>
</evidence>
<name>A0A3S4BX39_9MICO</name>
<dbReference type="InterPro" id="IPR003870">
    <property type="entry name" value="DUF222"/>
</dbReference>
<dbReference type="EMBL" id="RZNC01000006">
    <property type="protein sequence ID" value="RWZ58458.1"/>
    <property type="molecule type" value="Genomic_DNA"/>
</dbReference>
<keyword evidence="4" id="KW-1185">Reference proteome</keyword>
<dbReference type="SMART" id="SM00507">
    <property type="entry name" value="HNHc"/>
    <property type="match status" value="1"/>
</dbReference>
<comment type="caution">
    <text evidence="3">The sequence shown here is derived from an EMBL/GenBank/DDBJ whole genome shotgun (WGS) entry which is preliminary data.</text>
</comment>
<gene>
    <name evidence="3" type="ORF">ELQ92_14220</name>
</gene>
<dbReference type="InterPro" id="IPR003615">
    <property type="entry name" value="HNH_nuc"/>
</dbReference>
<evidence type="ECO:0000256" key="1">
    <source>
        <dbReference type="SAM" id="MobiDB-lite"/>
    </source>
</evidence>
<dbReference type="Proteomes" id="UP000288603">
    <property type="component" value="Unassembled WGS sequence"/>
</dbReference>
<evidence type="ECO:0000259" key="2">
    <source>
        <dbReference type="SMART" id="SM00507"/>
    </source>
</evidence>
<dbReference type="Pfam" id="PF02720">
    <property type="entry name" value="DUF222"/>
    <property type="match status" value="1"/>
</dbReference>
<dbReference type="CDD" id="cd00085">
    <property type="entry name" value="HNHc"/>
    <property type="match status" value="1"/>
</dbReference>
<dbReference type="Pfam" id="PF13391">
    <property type="entry name" value="HNH_2"/>
    <property type="match status" value="1"/>
</dbReference>
<dbReference type="AlphaFoldDB" id="A0A3S4BX39"/>